<accession>A0A412JXE8</accession>
<dbReference type="GO" id="GO:0003677">
    <property type="term" value="F:DNA binding"/>
    <property type="evidence" value="ECO:0007669"/>
    <property type="project" value="UniProtKB-KW"/>
</dbReference>
<name>A0A412JXE8_BACUN</name>
<dbReference type="CDD" id="cd01185">
    <property type="entry name" value="INTN1_C_like"/>
    <property type="match status" value="1"/>
</dbReference>
<dbReference type="InterPro" id="IPR002104">
    <property type="entry name" value="Integrase_catalytic"/>
</dbReference>
<feature type="domain" description="Tyr recombinase" evidence="4">
    <location>
        <begin position="206"/>
        <end position="383"/>
    </location>
</feature>
<dbReference type="InterPro" id="IPR050090">
    <property type="entry name" value="Tyrosine_recombinase_XerCD"/>
</dbReference>
<evidence type="ECO:0000256" key="3">
    <source>
        <dbReference type="ARBA" id="ARBA00023172"/>
    </source>
</evidence>
<dbReference type="SUPFAM" id="SSF56349">
    <property type="entry name" value="DNA breaking-rejoining enzymes"/>
    <property type="match status" value="1"/>
</dbReference>
<dbReference type="PROSITE" id="PS51898">
    <property type="entry name" value="TYR_RECOMBINASE"/>
    <property type="match status" value="1"/>
</dbReference>
<dbReference type="InterPro" id="IPR011010">
    <property type="entry name" value="DNA_brk_join_enz"/>
</dbReference>
<keyword evidence="2" id="KW-0238">DNA-binding</keyword>
<dbReference type="AlphaFoldDB" id="A0A412JXE8"/>
<evidence type="ECO:0000256" key="1">
    <source>
        <dbReference type="ARBA" id="ARBA00008857"/>
    </source>
</evidence>
<dbReference type="InterPro" id="IPR010998">
    <property type="entry name" value="Integrase_recombinase_N"/>
</dbReference>
<keyword evidence="3" id="KW-0233">DNA recombination</keyword>
<dbReference type="PANTHER" id="PTHR30349">
    <property type="entry name" value="PHAGE INTEGRASE-RELATED"/>
    <property type="match status" value="1"/>
</dbReference>
<dbReference type="InterPro" id="IPR035386">
    <property type="entry name" value="Arm-DNA-bind_5"/>
</dbReference>
<dbReference type="PANTHER" id="PTHR30349:SF64">
    <property type="entry name" value="PROPHAGE INTEGRASE INTD-RELATED"/>
    <property type="match status" value="1"/>
</dbReference>
<evidence type="ECO:0000313" key="5">
    <source>
        <dbReference type="EMBL" id="RGS57466.1"/>
    </source>
</evidence>
<dbReference type="RefSeq" id="WP_117877820.1">
    <property type="nucleotide sequence ID" value="NZ_QRVP01000001.1"/>
</dbReference>
<reference evidence="5 6" key="1">
    <citation type="submission" date="2018-08" db="EMBL/GenBank/DDBJ databases">
        <title>A genome reference for cultivated species of the human gut microbiota.</title>
        <authorList>
            <person name="Zou Y."/>
            <person name="Xue W."/>
            <person name="Luo G."/>
        </authorList>
    </citation>
    <scope>NUCLEOTIDE SEQUENCE [LARGE SCALE GENOMIC DNA]</scope>
    <source>
        <strain evidence="5 6">AF21-53</strain>
    </source>
</reference>
<dbReference type="Gene3D" id="1.10.443.10">
    <property type="entry name" value="Intergrase catalytic core"/>
    <property type="match status" value="1"/>
</dbReference>
<dbReference type="Pfam" id="PF17293">
    <property type="entry name" value="Arm-DNA-bind_5"/>
    <property type="match status" value="1"/>
</dbReference>
<protein>
    <submittedName>
        <fullName evidence="5">Site-specific integrase</fullName>
    </submittedName>
</protein>
<gene>
    <name evidence="5" type="ORF">DWX87_00275</name>
</gene>
<comment type="caution">
    <text evidence="5">The sequence shown here is derived from an EMBL/GenBank/DDBJ whole genome shotgun (WGS) entry which is preliminary data.</text>
</comment>
<evidence type="ECO:0000259" key="4">
    <source>
        <dbReference type="PROSITE" id="PS51898"/>
    </source>
</evidence>
<dbReference type="EMBL" id="QRVP01000001">
    <property type="protein sequence ID" value="RGS57466.1"/>
    <property type="molecule type" value="Genomic_DNA"/>
</dbReference>
<dbReference type="GO" id="GO:0015074">
    <property type="term" value="P:DNA integration"/>
    <property type="evidence" value="ECO:0007669"/>
    <property type="project" value="InterPro"/>
</dbReference>
<dbReference type="Gene3D" id="1.10.150.130">
    <property type="match status" value="1"/>
</dbReference>
<dbReference type="GO" id="GO:0006310">
    <property type="term" value="P:DNA recombination"/>
    <property type="evidence" value="ECO:0007669"/>
    <property type="project" value="UniProtKB-KW"/>
</dbReference>
<organism evidence="5 6">
    <name type="scientific">Bacteroides uniformis</name>
    <dbReference type="NCBI Taxonomy" id="820"/>
    <lineage>
        <taxon>Bacteria</taxon>
        <taxon>Pseudomonadati</taxon>
        <taxon>Bacteroidota</taxon>
        <taxon>Bacteroidia</taxon>
        <taxon>Bacteroidales</taxon>
        <taxon>Bacteroidaceae</taxon>
        <taxon>Bacteroides</taxon>
    </lineage>
</organism>
<dbReference type="Proteomes" id="UP000285283">
    <property type="component" value="Unassembled WGS sequence"/>
</dbReference>
<dbReference type="InterPro" id="IPR013762">
    <property type="entry name" value="Integrase-like_cat_sf"/>
</dbReference>
<dbReference type="InterPro" id="IPR025269">
    <property type="entry name" value="SAM-like_dom"/>
</dbReference>
<evidence type="ECO:0000313" key="6">
    <source>
        <dbReference type="Proteomes" id="UP000285283"/>
    </source>
</evidence>
<comment type="similarity">
    <text evidence="1">Belongs to the 'phage' integrase family.</text>
</comment>
<dbReference type="Pfam" id="PF00589">
    <property type="entry name" value="Phage_integrase"/>
    <property type="match status" value="1"/>
</dbReference>
<evidence type="ECO:0000256" key="2">
    <source>
        <dbReference type="ARBA" id="ARBA00023125"/>
    </source>
</evidence>
<proteinExistence type="inferred from homology"/>
<dbReference type="Pfam" id="PF13102">
    <property type="entry name" value="Phage_int_SAM_5"/>
    <property type="match status" value="1"/>
</dbReference>
<sequence>MSKIIYNLVYNRKRSLNKKGMALVQVEAYLDRKKKYFSTKVYLKPEQWDNKKLIVKNHPNADALNRLIYEFMAMIEKKELELWQQGRRISLELLKDVLSTSENKTSFIPFFRQEIANSTLKESTKRNHLSTLSLLQQFKKDVTFSDLTFEFISSFEYFLQSRGYHTNTIAKHMKHLKRHINVAINKDYMEIQKYAFRKYKIKTIENKHTHLSPEELEKLEKLNLAGRYTKLQKTLDAFLFCCYAGMRYSDFISLSPDNIVKIRQETWLIYKSIKTSTEVRLPLYLLFEGKGLVILDKYRDDLQSFFHLRDNSNVNKDLIVISRLAGLSKKISFHTARHTNATLLIYNGVNITTVQKLLGHKSVKTTQVYTNVMDMTIVHDLEKNHALMPLPKKHELSIANTTLSYR</sequence>